<dbReference type="PANTHER" id="PTHR12112">
    <property type="entry name" value="BNIP - RELATED"/>
    <property type="match status" value="1"/>
</dbReference>
<dbReference type="InterPro" id="IPR022181">
    <property type="entry name" value="Bcl2-/adenovirus-E1B"/>
</dbReference>
<keyword evidence="6" id="KW-1185">Reference proteome</keyword>
<protein>
    <recommendedName>
        <fullName evidence="4">CRAL-TRIO domain-containing protein</fullName>
    </recommendedName>
</protein>
<feature type="region of interest" description="Disordered" evidence="3">
    <location>
        <begin position="1"/>
        <end position="71"/>
    </location>
</feature>
<evidence type="ECO:0000313" key="5">
    <source>
        <dbReference type="EMBL" id="KAJ3598203.1"/>
    </source>
</evidence>
<dbReference type="OrthoDB" id="19923at2759"/>
<dbReference type="Pfam" id="PF12496">
    <property type="entry name" value="BNIP2"/>
    <property type="match status" value="1"/>
</dbReference>
<dbReference type="AlphaFoldDB" id="A0A9Q0E318"/>
<feature type="compositionally biased region" description="Basic and acidic residues" evidence="3">
    <location>
        <begin position="29"/>
        <end position="52"/>
    </location>
</feature>
<evidence type="ECO:0000256" key="3">
    <source>
        <dbReference type="SAM" id="MobiDB-lite"/>
    </source>
</evidence>
<dbReference type="InterPro" id="IPR001251">
    <property type="entry name" value="CRAL-TRIO_dom"/>
</dbReference>
<evidence type="ECO:0000313" key="6">
    <source>
        <dbReference type="Proteomes" id="UP001148018"/>
    </source>
</evidence>
<accession>A0A9Q0E318</accession>
<name>A0A9Q0E318_9TELE</name>
<sequence>MATCSPQDDRYMLNGTSELPAGEPSIPDMELREEWQDEDFPRPLPEDVGRLDGEDEIPGTDQSRPAPPTSLALSGTVVGGAKKKLAATHLNLNRSYSRGSGEEFYGHASLSPTPEDTPSLDINLDALETPSDSESCTFPGSMHELEWDDDLPRTGAAARGRDGSQGAAEHAEVGSSELDQVDSKGRRWRRFSVADQQYHVNMSVLEPYLQVLSHGGYYGDGMNAIILITACFLPENTVDNYDYVMDHLFRYIVGTLDLMVSENYILVYLCSMAPRNKLPSIRWLRQCYTSINRRLKKDLKGLLVVHPAWYIKALITLVKPFISEKFSRKICFIRSLEELAEFIPTENLQIPTHIKEDCWEEEGGFRDLHFGEEDLRPETPKRLNQQRRFNHPSGALSRPSPQSPIRHTQMTPTDPRVLPQDLWGGVCVEPGPVWHVNRQVVEQVWRDEVKATYGEREEGIRRQYAAYVAMAHTGSRAQEFRRTFEREKGELGLDVLYRGVGGGGGLVFGRPLLEVHRVLCGRSRVAMETRCAHLLAVLGMGLVALVAYTAVTEDDQEQVERKWAPRVEEVRAKMEEVLCRCS</sequence>
<reference evidence="5" key="1">
    <citation type="submission" date="2022-07" db="EMBL/GenBank/DDBJ databases">
        <title>Chromosome-level genome of Muraenolepis orangiensis.</title>
        <authorList>
            <person name="Kim J."/>
        </authorList>
    </citation>
    <scope>NUCLEOTIDE SEQUENCE</scope>
    <source>
        <strain evidence="5">KU_S4_2022</strain>
        <tissue evidence="5">Muscle</tissue>
    </source>
</reference>
<comment type="caution">
    <text evidence="5">The sequence shown here is derived from an EMBL/GenBank/DDBJ whole genome shotgun (WGS) entry which is preliminary data.</text>
</comment>
<dbReference type="GO" id="GO:0006915">
    <property type="term" value="P:apoptotic process"/>
    <property type="evidence" value="ECO:0007669"/>
    <property type="project" value="TreeGrafter"/>
</dbReference>
<evidence type="ECO:0000259" key="4">
    <source>
        <dbReference type="PROSITE" id="PS50191"/>
    </source>
</evidence>
<dbReference type="Proteomes" id="UP001148018">
    <property type="component" value="Unassembled WGS sequence"/>
</dbReference>
<dbReference type="EMBL" id="JANIIK010000109">
    <property type="protein sequence ID" value="KAJ3598203.1"/>
    <property type="molecule type" value="Genomic_DNA"/>
</dbReference>
<gene>
    <name evidence="5" type="ORF">NHX12_001714</name>
</gene>
<dbReference type="Gene3D" id="3.40.525.10">
    <property type="entry name" value="CRAL-TRIO lipid binding domain"/>
    <property type="match status" value="1"/>
</dbReference>
<evidence type="ECO:0000256" key="2">
    <source>
        <dbReference type="ARBA" id="ARBA00022490"/>
    </source>
</evidence>
<dbReference type="Pfam" id="PF13716">
    <property type="entry name" value="CRAL_TRIO_2"/>
    <property type="match status" value="1"/>
</dbReference>
<dbReference type="PROSITE" id="PS50191">
    <property type="entry name" value="CRAL_TRIO"/>
    <property type="match status" value="1"/>
</dbReference>
<dbReference type="SMART" id="SM00516">
    <property type="entry name" value="SEC14"/>
    <property type="match status" value="1"/>
</dbReference>
<dbReference type="InterPro" id="IPR036865">
    <property type="entry name" value="CRAL-TRIO_dom_sf"/>
</dbReference>
<keyword evidence="2" id="KW-0963">Cytoplasm</keyword>
<feature type="region of interest" description="Disordered" evidence="3">
    <location>
        <begin position="96"/>
        <end position="117"/>
    </location>
</feature>
<feature type="region of interest" description="Disordered" evidence="3">
    <location>
        <begin position="153"/>
        <end position="179"/>
    </location>
</feature>
<evidence type="ECO:0000256" key="1">
    <source>
        <dbReference type="ARBA" id="ARBA00004496"/>
    </source>
</evidence>
<dbReference type="CDD" id="cd00170">
    <property type="entry name" value="SEC14"/>
    <property type="match status" value="1"/>
</dbReference>
<feature type="region of interest" description="Disordered" evidence="3">
    <location>
        <begin position="376"/>
        <end position="414"/>
    </location>
</feature>
<dbReference type="SUPFAM" id="SSF52087">
    <property type="entry name" value="CRAL/TRIO domain"/>
    <property type="match status" value="1"/>
</dbReference>
<comment type="subcellular location">
    <subcellularLocation>
        <location evidence="1">Cytoplasm</location>
    </subcellularLocation>
</comment>
<proteinExistence type="predicted"/>
<feature type="compositionally biased region" description="Polar residues" evidence="3">
    <location>
        <begin position="399"/>
        <end position="412"/>
    </location>
</feature>
<organism evidence="5 6">
    <name type="scientific">Muraenolepis orangiensis</name>
    <name type="common">Patagonian moray cod</name>
    <dbReference type="NCBI Taxonomy" id="630683"/>
    <lineage>
        <taxon>Eukaryota</taxon>
        <taxon>Metazoa</taxon>
        <taxon>Chordata</taxon>
        <taxon>Craniata</taxon>
        <taxon>Vertebrata</taxon>
        <taxon>Euteleostomi</taxon>
        <taxon>Actinopterygii</taxon>
        <taxon>Neopterygii</taxon>
        <taxon>Teleostei</taxon>
        <taxon>Neoteleostei</taxon>
        <taxon>Acanthomorphata</taxon>
        <taxon>Zeiogadaria</taxon>
        <taxon>Gadariae</taxon>
        <taxon>Gadiformes</taxon>
        <taxon>Muraenolepidoidei</taxon>
        <taxon>Muraenolepididae</taxon>
        <taxon>Muraenolepis</taxon>
    </lineage>
</organism>
<dbReference type="FunFam" id="3.40.525.10:FF:000001">
    <property type="entry name" value="BCL2/adenovirus E1B protein-interacting protein 2"/>
    <property type="match status" value="1"/>
</dbReference>
<dbReference type="GO" id="GO:0005737">
    <property type="term" value="C:cytoplasm"/>
    <property type="evidence" value="ECO:0007669"/>
    <property type="project" value="UniProtKB-SubCell"/>
</dbReference>
<feature type="domain" description="CRAL-TRIO" evidence="4">
    <location>
        <begin position="205"/>
        <end position="362"/>
    </location>
</feature>
<dbReference type="PANTHER" id="PTHR12112:SF21">
    <property type="entry name" value="BCL-2_ADENOVIRUS E1B 19 KDA-INTERACTING PROTEIN 2-LIKE PROTEIN"/>
    <property type="match status" value="1"/>
</dbReference>